<dbReference type="PANTHER" id="PTHR43673:SF2">
    <property type="entry name" value="NITROREDUCTASE"/>
    <property type="match status" value="1"/>
</dbReference>
<dbReference type="EMBL" id="RBXO01000001">
    <property type="protein sequence ID" value="RKT54585.1"/>
    <property type="molecule type" value="Genomic_DNA"/>
</dbReference>
<evidence type="ECO:0000256" key="4">
    <source>
        <dbReference type="ARBA" id="ARBA00022643"/>
    </source>
</evidence>
<evidence type="ECO:0000256" key="1">
    <source>
        <dbReference type="ARBA" id="ARBA00001917"/>
    </source>
</evidence>
<evidence type="ECO:0000256" key="3">
    <source>
        <dbReference type="ARBA" id="ARBA00022630"/>
    </source>
</evidence>
<keyword evidence="8" id="KW-1185">Reference proteome</keyword>
<evidence type="ECO:0000256" key="5">
    <source>
        <dbReference type="ARBA" id="ARBA00023002"/>
    </source>
</evidence>
<comment type="caution">
    <text evidence="7">The sequence shown here is derived from an EMBL/GenBank/DDBJ whole genome shotgun (WGS) entry which is preliminary data.</text>
</comment>
<dbReference type="Pfam" id="PF00881">
    <property type="entry name" value="Nitroreductase"/>
    <property type="match status" value="1"/>
</dbReference>
<name>A0A495W1J7_9PSEU</name>
<evidence type="ECO:0000256" key="2">
    <source>
        <dbReference type="ARBA" id="ARBA00007118"/>
    </source>
</evidence>
<reference evidence="7 8" key="1">
    <citation type="submission" date="2018-10" db="EMBL/GenBank/DDBJ databases">
        <title>Sequencing the genomes of 1000 actinobacteria strains.</title>
        <authorList>
            <person name="Klenk H.-P."/>
        </authorList>
    </citation>
    <scope>NUCLEOTIDE SEQUENCE [LARGE SCALE GENOMIC DNA]</scope>
    <source>
        <strain evidence="7 8">DSM 43800</strain>
    </source>
</reference>
<comment type="cofactor">
    <cofactor evidence="1">
        <name>FMN</name>
        <dbReference type="ChEBI" id="CHEBI:58210"/>
    </cofactor>
</comment>
<accession>A0A495W1J7</accession>
<evidence type="ECO:0000313" key="8">
    <source>
        <dbReference type="Proteomes" id="UP000282084"/>
    </source>
</evidence>
<keyword evidence="5" id="KW-0560">Oxidoreductase</keyword>
<dbReference type="InterPro" id="IPR029479">
    <property type="entry name" value="Nitroreductase"/>
</dbReference>
<sequence length="244" mass="26339">MGTCVSGPGYGKRAAASLASGRVAPPPLSPLTRRHCVRAFLDRPVEPDVLREVLTAAAHAPSTRNTQPWRVAVVTGRARDELSRRLCAAHDAGVPVSPDYPNRIAEPDDLLRRRAAEFGRGVYDAGNVDRADAEARRLHIRANHEFFGAPVEMIFHLPGGAVPGTFLEMGLFLQNVMTGLTAVGLGSCPQYSVAGYADLIRDQLGLRDAVIVCGLAVGHPDPDAPVNAFRPGRAPLREYVDWHR</sequence>
<evidence type="ECO:0000259" key="6">
    <source>
        <dbReference type="Pfam" id="PF00881"/>
    </source>
</evidence>
<organism evidence="7 8">
    <name type="scientific">Saccharothrix australiensis</name>
    <dbReference type="NCBI Taxonomy" id="2072"/>
    <lineage>
        <taxon>Bacteria</taxon>
        <taxon>Bacillati</taxon>
        <taxon>Actinomycetota</taxon>
        <taxon>Actinomycetes</taxon>
        <taxon>Pseudonocardiales</taxon>
        <taxon>Pseudonocardiaceae</taxon>
        <taxon>Saccharothrix</taxon>
    </lineage>
</organism>
<proteinExistence type="inferred from homology"/>
<feature type="domain" description="Nitroreductase" evidence="6">
    <location>
        <begin position="32"/>
        <end position="219"/>
    </location>
</feature>
<dbReference type="Gene3D" id="3.40.109.10">
    <property type="entry name" value="NADH Oxidase"/>
    <property type="match status" value="1"/>
</dbReference>
<dbReference type="SUPFAM" id="SSF55469">
    <property type="entry name" value="FMN-dependent nitroreductase-like"/>
    <property type="match status" value="1"/>
</dbReference>
<keyword evidence="4" id="KW-0288">FMN</keyword>
<evidence type="ECO:0000313" key="7">
    <source>
        <dbReference type="EMBL" id="RKT54585.1"/>
    </source>
</evidence>
<protein>
    <submittedName>
        <fullName evidence="7">Nitroreductase</fullName>
    </submittedName>
</protein>
<dbReference type="GO" id="GO:0016491">
    <property type="term" value="F:oxidoreductase activity"/>
    <property type="evidence" value="ECO:0007669"/>
    <property type="project" value="UniProtKB-KW"/>
</dbReference>
<dbReference type="PANTHER" id="PTHR43673">
    <property type="entry name" value="NAD(P)H NITROREDUCTASE YDGI-RELATED"/>
    <property type="match status" value="1"/>
</dbReference>
<dbReference type="AlphaFoldDB" id="A0A495W1J7"/>
<comment type="similarity">
    <text evidence="2">Belongs to the nitroreductase family.</text>
</comment>
<dbReference type="Proteomes" id="UP000282084">
    <property type="component" value="Unassembled WGS sequence"/>
</dbReference>
<gene>
    <name evidence="7" type="ORF">C8E97_3230</name>
</gene>
<keyword evidence="3" id="KW-0285">Flavoprotein</keyword>
<dbReference type="CDD" id="cd02136">
    <property type="entry name" value="PnbA_NfnB-like"/>
    <property type="match status" value="1"/>
</dbReference>
<dbReference type="InterPro" id="IPR000415">
    <property type="entry name" value="Nitroreductase-like"/>
</dbReference>
<dbReference type="OrthoDB" id="9798230at2"/>